<proteinExistence type="predicted"/>
<dbReference type="STRING" id="50429.A0A2B4SVZ5"/>
<dbReference type="Gene3D" id="3.50.4.10">
    <property type="entry name" value="Hepatocyte Growth Factor"/>
    <property type="match status" value="1"/>
</dbReference>
<accession>A0A2B4SVZ5</accession>
<evidence type="ECO:0000256" key="1">
    <source>
        <dbReference type="ARBA" id="ARBA00004370"/>
    </source>
</evidence>
<dbReference type="InterPro" id="IPR013980">
    <property type="entry name" value="MANSC_dom"/>
</dbReference>
<dbReference type="InterPro" id="IPR052566">
    <property type="entry name" value="Non-lysos_glucosylceramidase"/>
</dbReference>
<comment type="subcellular location">
    <subcellularLocation>
        <location evidence="1">Membrane</location>
    </subcellularLocation>
</comment>
<evidence type="ECO:0000256" key="4">
    <source>
        <dbReference type="SAM" id="MobiDB-lite"/>
    </source>
</evidence>
<sequence length="1246" mass="141998">MGDDRFLERGAGLGSIHPPNSKLKEPQLSFEEGRNRNESNIKGGKFRKQYYHQIKRILSAKRKRTESRINRKRHETISRLKDKKMNKKETKLDKFQIFQKRKKSFNDDKCNIRRITNNTTLYSGMDAGKFKLHGKSKGISACARLCCQDRLCDIAVIMTDRCYTVQCYSMEDCQSKTSESKAPNIVIAYVNNSRKVFSDESRHNSETDHRKREEMSKKTMMPNPNGADIGDTLEKIKFLNGPSVVTSDMKFSFLQQCALYVEPENATKPVHGWVTPRYSPVKYLYQAPRGTPPPLGMRSAVPLGGMGTGSLELRADGSFHEWTLENQSPGGSAKLGPGALDKAVLGVRVSSSLGTKAALLRTHPPPGYPGVKGLSYSGSFPVSRLSVEDERFFGVEMDLFAYGTLRARKAELSFVPGVVLTLNVKNPTDKEVDVSFLFNIPLGEQPDTSRRGDNIGTRVDVVSSAQCAAMCNEDEHCMAWSYEEDRCSLKDAMPLHAYQEGVTSGVKGRWKTKGEMLTCQRPKNFPNSGSTTLLSINTNKPTFAVTDDFRSVWEAFESSGKLRKRIDSSGFHGTIAVKARLPSGISETLTFILAWYYPYRDHSGQSVGQYYSNLFNSSTDVAEHIRDNLLAILKDIISWQSNIILSTPIRTPARNHAVKSSLPDWLQDHLVNSLSFWRSGFRVADGRWRQWEALDCNDVDSVHNDFQRELPYLIFFPELLDNVVRAWARYQHQDGWIQETLQIQWGCHNRTNRLNTPGGRVMADVTPAFLAQFYHLYLWTGNRQILRDLWPAARKALIWLIRDSTGGSGLPLRKTCTYDIIYLEGYDHTTYNSVMYLLGLRVGQVLADTVGETELARVIQLAFEYGKARIDRTLWDEEEGFYHSWWDHEKGSLPWLMADSLYGQVWAYALGLGNLLDPIKMKMHLNKERELNDTPYGLRVLTQGINRGTKKTNNAKQKLRQKRKTRKEEEAVVHLDSFFSEVSEFRDPHFNKLSNFTAKKSKLKAKMHYDNYKTNRHTAHHLSAAKKSVMKVDMKIKTRKRNETEKGLDKQFNSTSISIQSVTQKSLKHDNCFALEQESKFNSIWMGSDADWTTLNIHLGMDPSKALKQAEKALEHYRTKLNDLWNIHGLTAGQGYGVDGQPWCTSHYSFHMVLWHIPLALSGQQYNAVKERLIFEPKLQVPYVLPFFTPFASGTIQARKLEERIKHIVTVTSGRLELKFLAVSKSMFPNKKIELSEGEFVSWERK</sequence>
<name>A0A2B4SVZ5_STYPI</name>
<keyword evidence="2" id="KW-0472">Membrane</keyword>
<feature type="region of interest" description="Disordered" evidence="4">
    <location>
        <begin position="198"/>
        <end position="226"/>
    </location>
</feature>
<dbReference type="InterPro" id="IPR024462">
    <property type="entry name" value="GH116_N"/>
</dbReference>
<dbReference type="SUPFAM" id="SSF48208">
    <property type="entry name" value="Six-hairpin glycosidases"/>
    <property type="match status" value="1"/>
</dbReference>
<dbReference type="InterPro" id="IPR008928">
    <property type="entry name" value="6-hairpin_glycosidase_sf"/>
</dbReference>
<dbReference type="InterPro" id="IPR012341">
    <property type="entry name" value="6hp_glycosidase-like_sf"/>
</dbReference>
<evidence type="ECO:0000259" key="5">
    <source>
        <dbReference type="Pfam" id="PF04685"/>
    </source>
</evidence>
<organism evidence="8 9">
    <name type="scientific">Stylophora pistillata</name>
    <name type="common">Smooth cauliflower coral</name>
    <dbReference type="NCBI Taxonomy" id="50429"/>
    <lineage>
        <taxon>Eukaryota</taxon>
        <taxon>Metazoa</taxon>
        <taxon>Cnidaria</taxon>
        <taxon>Anthozoa</taxon>
        <taxon>Hexacorallia</taxon>
        <taxon>Scleractinia</taxon>
        <taxon>Astrocoeniina</taxon>
        <taxon>Pocilloporidae</taxon>
        <taxon>Stylophora</taxon>
    </lineage>
</organism>
<evidence type="ECO:0000259" key="7">
    <source>
        <dbReference type="Pfam" id="PF23597"/>
    </source>
</evidence>
<dbReference type="SUPFAM" id="SSF57414">
    <property type="entry name" value="Hairpin loop containing domain-like"/>
    <property type="match status" value="1"/>
</dbReference>
<dbReference type="Pfam" id="PF12215">
    <property type="entry name" value="Glyco_hydr_116N"/>
    <property type="match status" value="1"/>
</dbReference>
<dbReference type="OrthoDB" id="6019299at2759"/>
<dbReference type="PANTHER" id="PTHR12654">
    <property type="entry name" value="BILE ACID BETA-GLUCOSIDASE-RELATED"/>
    <property type="match status" value="1"/>
</dbReference>
<feature type="domain" description="MANSC" evidence="7">
    <location>
        <begin position="108"/>
        <end position="187"/>
    </location>
</feature>
<dbReference type="GO" id="GO:0005975">
    <property type="term" value="P:carbohydrate metabolic process"/>
    <property type="evidence" value="ECO:0007669"/>
    <property type="project" value="InterPro"/>
</dbReference>
<comment type="caution">
    <text evidence="8">The sequence shown here is derived from an EMBL/GenBank/DDBJ whole genome shotgun (WGS) entry which is preliminary data.</text>
</comment>
<gene>
    <name evidence="8" type="ORF">AWC38_SpisGene1570</name>
</gene>
<feature type="domain" description="Glycosyl-hydrolase family 116 N-terminal" evidence="6">
    <location>
        <begin position="300"/>
        <end position="627"/>
    </location>
</feature>
<feature type="compositionally biased region" description="Basic and acidic residues" evidence="4">
    <location>
        <begin position="198"/>
        <end position="217"/>
    </location>
</feature>
<evidence type="ECO:0008006" key="10">
    <source>
        <dbReference type="Google" id="ProtNLM"/>
    </source>
</evidence>
<dbReference type="PANTHER" id="PTHR12654:SF0">
    <property type="entry name" value="NON-LYSOSOMAL GLUCOSYLCERAMIDASE"/>
    <property type="match status" value="1"/>
</dbReference>
<reference evidence="9" key="1">
    <citation type="journal article" date="2017" name="bioRxiv">
        <title>Comparative analysis of the genomes of Stylophora pistillata and Acropora digitifera provides evidence for extensive differences between species of corals.</title>
        <authorList>
            <person name="Voolstra C.R."/>
            <person name="Li Y."/>
            <person name="Liew Y.J."/>
            <person name="Baumgarten S."/>
            <person name="Zoccola D."/>
            <person name="Flot J.-F."/>
            <person name="Tambutte S."/>
            <person name="Allemand D."/>
            <person name="Aranda M."/>
        </authorList>
    </citation>
    <scope>NUCLEOTIDE SEQUENCE [LARGE SCALE GENOMIC DNA]</scope>
</reference>
<dbReference type="InterPro" id="IPR006775">
    <property type="entry name" value="GH116_catalytic"/>
</dbReference>
<keyword evidence="3" id="KW-0325">Glycoprotein</keyword>
<protein>
    <recommendedName>
        <fullName evidence="10">Non-lysosomal glucosylceramidase</fullName>
    </recommendedName>
</protein>
<evidence type="ECO:0000256" key="2">
    <source>
        <dbReference type="ARBA" id="ARBA00023136"/>
    </source>
</evidence>
<feature type="region of interest" description="Disordered" evidence="4">
    <location>
        <begin position="1"/>
        <end position="45"/>
    </location>
</feature>
<dbReference type="Gene3D" id="1.50.10.10">
    <property type="match status" value="1"/>
</dbReference>
<dbReference type="GO" id="GO:0008422">
    <property type="term" value="F:beta-glucosidase activity"/>
    <property type="evidence" value="ECO:0007669"/>
    <property type="project" value="TreeGrafter"/>
</dbReference>
<keyword evidence="9" id="KW-1185">Reference proteome</keyword>
<feature type="domain" description="Glycosyl-hydrolase family 116 catalytic region" evidence="5">
    <location>
        <begin position="763"/>
        <end position="932"/>
    </location>
</feature>
<evidence type="ECO:0000259" key="6">
    <source>
        <dbReference type="Pfam" id="PF12215"/>
    </source>
</evidence>
<dbReference type="Pfam" id="PF23597">
    <property type="entry name" value="KIAA0319_N"/>
    <property type="match status" value="1"/>
</dbReference>
<dbReference type="GO" id="GO:0016020">
    <property type="term" value="C:membrane"/>
    <property type="evidence" value="ECO:0007669"/>
    <property type="project" value="UniProtKB-SubCell"/>
</dbReference>
<dbReference type="Pfam" id="PF04685">
    <property type="entry name" value="DUF608"/>
    <property type="match status" value="1"/>
</dbReference>
<evidence type="ECO:0000313" key="9">
    <source>
        <dbReference type="Proteomes" id="UP000225706"/>
    </source>
</evidence>
<evidence type="ECO:0000313" key="8">
    <source>
        <dbReference type="EMBL" id="PFX33506.1"/>
    </source>
</evidence>
<dbReference type="Proteomes" id="UP000225706">
    <property type="component" value="Unassembled WGS sequence"/>
</dbReference>
<dbReference type="EMBL" id="LSMT01000011">
    <property type="protein sequence ID" value="PFX33506.1"/>
    <property type="molecule type" value="Genomic_DNA"/>
</dbReference>
<evidence type="ECO:0000256" key="3">
    <source>
        <dbReference type="ARBA" id="ARBA00023180"/>
    </source>
</evidence>
<dbReference type="AlphaFoldDB" id="A0A2B4SVZ5"/>